<dbReference type="SUPFAM" id="SSF46689">
    <property type="entry name" value="Homeodomain-like"/>
    <property type="match status" value="1"/>
</dbReference>
<dbReference type="AlphaFoldDB" id="A0A8R1HZE8"/>
<feature type="region of interest" description="Disordered" evidence="7">
    <location>
        <begin position="127"/>
        <end position="146"/>
    </location>
</feature>
<dbReference type="GO" id="GO:0005634">
    <property type="term" value="C:nucleus"/>
    <property type="evidence" value="ECO:0007669"/>
    <property type="project" value="UniProtKB-SubCell"/>
</dbReference>
<dbReference type="EnsemblMetazoa" id="CJA16312.1">
    <property type="protein sequence ID" value="CJA16312.1"/>
    <property type="gene ID" value="WBGene00135516"/>
</dbReference>
<dbReference type="GO" id="GO:0000978">
    <property type="term" value="F:RNA polymerase II cis-regulatory region sequence-specific DNA binding"/>
    <property type="evidence" value="ECO:0007669"/>
    <property type="project" value="TreeGrafter"/>
</dbReference>
<feature type="compositionally biased region" description="Basic and acidic residues" evidence="7">
    <location>
        <begin position="127"/>
        <end position="136"/>
    </location>
</feature>
<dbReference type="Gene3D" id="1.10.10.60">
    <property type="entry name" value="Homeodomain-like"/>
    <property type="match status" value="1"/>
</dbReference>
<dbReference type="PANTHER" id="PTHR24340:SF70">
    <property type="entry name" value="NK7.1, ISOFORM A"/>
    <property type="match status" value="1"/>
</dbReference>
<evidence type="ECO:0000256" key="2">
    <source>
        <dbReference type="ARBA" id="ARBA00023125"/>
    </source>
</evidence>
<dbReference type="Proteomes" id="UP000005237">
    <property type="component" value="Unassembled WGS sequence"/>
</dbReference>
<dbReference type="PANTHER" id="PTHR24340">
    <property type="entry name" value="HOMEOBOX PROTEIN NKX"/>
    <property type="match status" value="1"/>
</dbReference>
<dbReference type="PROSITE" id="PS00027">
    <property type="entry name" value="HOMEOBOX_1"/>
    <property type="match status" value="1"/>
</dbReference>
<evidence type="ECO:0000259" key="8">
    <source>
        <dbReference type="PROSITE" id="PS50071"/>
    </source>
</evidence>
<dbReference type="GO" id="GO:0000981">
    <property type="term" value="F:DNA-binding transcription factor activity, RNA polymerase II-specific"/>
    <property type="evidence" value="ECO:0007669"/>
    <property type="project" value="InterPro"/>
</dbReference>
<evidence type="ECO:0000256" key="7">
    <source>
        <dbReference type="SAM" id="MobiDB-lite"/>
    </source>
</evidence>
<evidence type="ECO:0000313" key="10">
    <source>
        <dbReference type="Proteomes" id="UP000005237"/>
    </source>
</evidence>
<protein>
    <submittedName>
        <fullName evidence="9">Homeobox domain-containing protein</fullName>
    </submittedName>
</protein>
<dbReference type="InterPro" id="IPR017970">
    <property type="entry name" value="Homeobox_CS"/>
</dbReference>
<comment type="subcellular location">
    <subcellularLocation>
        <location evidence="1 5 6">Nucleus</location>
    </subcellularLocation>
</comment>
<feature type="domain" description="Homeobox" evidence="8">
    <location>
        <begin position="67"/>
        <end position="127"/>
    </location>
</feature>
<dbReference type="InterPro" id="IPR001356">
    <property type="entry name" value="HD"/>
</dbReference>
<keyword evidence="10" id="KW-1185">Reference proteome</keyword>
<dbReference type="InterPro" id="IPR020479">
    <property type="entry name" value="HD_metazoa"/>
</dbReference>
<dbReference type="PROSITE" id="PS50071">
    <property type="entry name" value="HOMEOBOX_2"/>
    <property type="match status" value="1"/>
</dbReference>
<proteinExistence type="predicted"/>
<sequence>MDSNWIVQFLHPYLALLQNDLKFPPRKTSHLIKDILDLPSTNEQIEEIDEFGRCKSSLETEENVSKLKKKKARTTFSGKQVFELEKQFETKKYLSSSDRSELAHRLDVTETQVKIWFQNRRTKWKKVESEKEKPADITEEQLVKPQ</sequence>
<accession>A0A8R1HZE8</accession>
<dbReference type="InterPro" id="IPR009057">
    <property type="entry name" value="Homeodomain-like_sf"/>
</dbReference>
<keyword evidence="3 5" id="KW-0371">Homeobox</keyword>
<feature type="DNA-binding region" description="Homeobox" evidence="5">
    <location>
        <begin position="69"/>
        <end position="128"/>
    </location>
</feature>
<evidence type="ECO:0000256" key="5">
    <source>
        <dbReference type="PROSITE-ProRule" id="PRU00108"/>
    </source>
</evidence>
<evidence type="ECO:0000256" key="6">
    <source>
        <dbReference type="RuleBase" id="RU000682"/>
    </source>
</evidence>
<dbReference type="PRINTS" id="PR00024">
    <property type="entry name" value="HOMEOBOX"/>
</dbReference>
<dbReference type="Pfam" id="PF00046">
    <property type="entry name" value="Homeodomain"/>
    <property type="match status" value="1"/>
</dbReference>
<dbReference type="GO" id="GO:0030154">
    <property type="term" value="P:cell differentiation"/>
    <property type="evidence" value="ECO:0007669"/>
    <property type="project" value="TreeGrafter"/>
</dbReference>
<dbReference type="SMART" id="SM00389">
    <property type="entry name" value="HOX"/>
    <property type="match status" value="1"/>
</dbReference>
<evidence type="ECO:0000256" key="1">
    <source>
        <dbReference type="ARBA" id="ARBA00004123"/>
    </source>
</evidence>
<dbReference type="OMA" id="GETNACP"/>
<reference evidence="10" key="1">
    <citation type="submission" date="2010-08" db="EMBL/GenBank/DDBJ databases">
        <authorList>
            <consortium name="Caenorhabditis japonica Sequencing Consortium"/>
            <person name="Wilson R.K."/>
        </authorList>
    </citation>
    <scope>NUCLEOTIDE SEQUENCE [LARGE SCALE GENOMIC DNA]</scope>
    <source>
        <strain evidence="10">DF5081</strain>
    </source>
</reference>
<dbReference type="InterPro" id="IPR050394">
    <property type="entry name" value="Homeobox_NK-like"/>
</dbReference>
<dbReference type="CDD" id="cd00086">
    <property type="entry name" value="homeodomain"/>
    <property type="match status" value="1"/>
</dbReference>
<keyword evidence="2 5" id="KW-0238">DNA-binding</keyword>
<evidence type="ECO:0000256" key="4">
    <source>
        <dbReference type="ARBA" id="ARBA00023242"/>
    </source>
</evidence>
<reference evidence="9" key="2">
    <citation type="submission" date="2022-06" db="UniProtKB">
        <authorList>
            <consortium name="EnsemblMetazoa"/>
        </authorList>
    </citation>
    <scope>IDENTIFICATION</scope>
    <source>
        <strain evidence="9">DF5081</strain>
    </source>
</reference>
<evidence type="ECO:0000256" key="3">
    <source>
        <dbReference type="ARBA" id="ARBA00023155"/>
    </source>
</evidence>
<name>A0A8R1HZE8_CAEJA</name>
<keyword evidence="4 5" id="KW-0539">Nucleus</keyword>
<evidence type="ECO:0000313" key="9">
    <source>
        <dbReference type="EnsemblMetazoa" id="CJA16312.1"/>
    </source>
</evidence>
<organism evidence="9 10">
    <name type="scientific">Caenorhabditis japonica</name>
    <dbReference type="NCBI Taxonomy" id="281687"/>
    <lineage>
        <taxon>Eukaryota</taxon>
        <taxon>Metazoa</taxon>
        <taxon>Ecdysozoa</taxon>
        <taxon>Nematoda</taxon>
        <taxon>Chromadorea</taxon>
        <taxon>Rhabditida</taxon>
        <taxon>Rhabditina</taxon>
        <taxon>Rhabditomorpha</taxon>
        <taxon>Rhabditoidea</taxon>
        <taxon>Rhabditidae</taxon>
        <taxon>Peloderinae</taxon>
        <taxon>Caenorhabditis</taxon>
    </lineage>
</organism>